<dbReference type="InterPro" id="IPR013210">
    <property type="entry name" value="LRR_N_plant-typ"/>
</dbReference>
<evidence type="ECO:0000313" key="17">
    <source>
        <dbReference type="Proteomes" id="UP001161247"/>
    </source>
</evidence>
<dbReference type="InterPro" id="IPR001245">
    <property type="entry name" value="Ser-Thr/Tyr_kinase_cat_dom"/>
</dbReference>
<name>A0AAV1CNC1_OLDCO</name>
<dbReference type="FunFam" id="3.30.200.20:FF:000307">
    <property type="entry name" value="pollen receptor-like kinase 1"/>
    <property type="match status" value="1"/>
</dbReference>
<dbReference type="EMBL" id="OX459120">
    <property type="protein sequence ID" value="CAI9097159.1"/>
    <property type="molecule type" value="Genomic_DNA"/>
</dbReference>
<dbReference type="InterPro" id="IPR017441">
    <property type="entry name" value="Protein_kinase_ATP_BS"/>
</dbReference>
<feature type="signal peptide" evidence="14">
    <location>
        <begin position="1"/>
        <end position="36"/>
    </location>
</feature>
<evidence type="ECO:0000256" key="8">
    <source>
        <dbReference type="ARBA" id="ARBA00022989"/>
    </source>
</evidence>
<dbReference type="GO" id="GO:0004672">
    <property type="term" value="F:protein kinase activity"/>
    <property type="evidence" value="ECO:0007669"/>
    <property type="project" value="InterPro"/>
</dbReference>
<dbReference type="Gene3D" id="3.30.200.20">
    <property type="entry name" value="Phosphorylase Kinase, domain 1"/>
    <property type="match status" value="1"/>
</dbReference>
<evidence type="ECO:0000256" key="7">
    <source>
        <dbReference type="ARBA" id="ARBA00022840"/>
    </source>
</evidence>
<evidence type="ECO:0000256" key="2">
    <source>
        <dbReference type="ARBA" id="ARBA00022614"/>
    </source>
</evidence>
<feature type="compositionally biased region" description="Pro residues" evidence="12">
    <location>
        <begin position="258"/>
        <end position="268"/>
    </location>
</feature>
<dbReference type="InterPro" id="IPR011009">
    <property type="entry name" value="Kinase-like_dom_sf"/>
</dbReference>
<evidence type="ECO:0000256" key="10">
    <source>
        <dbReference type="ARBA" id="ARBA00023180"/>
    </source>
</evidence>
<keyword evidence="5" id="KW-0677">Repeat</keyword>
<dbReference type="FunFam" id="1.10.510.10:FF:000095">
    <property type="entry name" value="protein STRUBBELIG-RECEPTOR FAMILY 8"/>
    <property type="match status" value="1"/>
</dbReference>
<feature type="region of interest" description="Disordered" evidence="12">
    <location>
        <begin position="258"/>
        <end position="300"/>
    </location>
</feature>
<dbReference type="PROSITE" id="PS00107">
    <property type="entry name" value="PROTEIN_KINASE_ATP"/>
    <property type="match status" value="1"/>
</dbReference>
<dbReference type="Gene3D" id="1.10.510.10">
    <property type="entry name" value="Transferase(Phosphotransferase) domain 1"/>
    <property type="match status" value="1"/>
</dbReference>
<evidence type="ECO:0000259" key="15">
    <source>
        <dbReference type="PROSITE" id="PS50011"/>
    </source>
</evidence>
<evidence type="ECO:0000256" key="1">
    <source>
        <dbReference type="ARBA" id="ARBA00004370"/>
    </source>
</evidence>
<dbReference type="InterPro" id="IPR000719">
    <property type="entry name" value="Prot_kinase_dom"/>
</dbReference>
<keyword evidence="4 14" id="KW-0732">Signal</keyword>
<dbReference type="SUPFAM" id="SSF56112">
    <property type="entry name" value="Protein kinase-like (PK-like)"/>
    <property type="match status" value="1"/>
</dbReference>
<reference evidence="16" key="1">
    <citation type="submission" date="2023-03" db="EMBL/GenBank/DDBJ databases">
        <authorList>
            <person name="Julca I."/>
        </authorList>
    </citation>
    <scope>NUCLEOTIDE SEQUENCE</scope>
</reference>
<evidence type="ECO:0000256" key="6">
    <source>
        <dbReference type="ARBA" id="ARBA00022741"/>
    </source>
</evidence>
<dbReference type="Pfam" id="PF00560">
    <property type="entry name" value="LRR_1"/>
    <property type="match status" value="4"/>
</dbReference>
<dbReference type="InterPro" id="IPR050994">
    <property type="entry name" value="At_inactive_RLKs"/>
</dbReference>
<organism evidence="16 17">
    <name type="scientific">Oldenlandia corymbosa var. corymbosa</name>
    <dbReference type="NCBI Taxonomy" id="529605"/>
    <lineage>
        <taxon>Eukaryota</taxon>
        <taxon>Viridiplantae</taxon>
        <taxon>Streptophyta</taxon>
        <taxon>Embryophyta</taxon>
        <taxon>Tracheophyta</taxon>
        <taxon>Spermatophyta</taxon>
        <taxon>Magnoliopsida</taxon>
        <taxon>eudicotyledons</taxon>
        <taxon>Gunneridae</taxon>
        <taxon>Pentapetalae</taxon>
        <taxon>asterids</taxon>
        <taxon>lamiids</taxon>
        <taxon>Gentianales</taxon>
        <taxon>Rubiaceae</taxon>
        <taxon>Rubioideae</taxon>
        <taxon>Spermacoceae</taxon>
        <taxon>Hedyotis-Oldenlandia complex</taxon>
        <taxon>Oldenlandia</taxon>
    </lineage>
</organism>
<dbReference type="Gene3D" id="3.80.10.10">
    <property type="entry name" value="Ribonuclease Inhibitor"/>
    <property type="match status" value="2"/>
</dbReference>
<dbReference type="PANTHER" id="PTHR48010">
    <property type="entry name" value="OS05G0588300 PROTEIN"/>
    <property type="match status" value="1"/>
</dbReference>
<dbReference type="InterPro" id="IPR001611">
    <property type="entry name" value="Leu-rich_rpt"/>
</dbReference>
<feature type="transmembrane region" description="Helical" evidence="13">
    <location>
        <begin position="316"/>
        <end position="337"/>
    </location>
</feature>
<evidence type="ECO:0000256" key="14">
    <source>
        <dbReference type="SAM" id="SignalP"/>
    </source>
</evidence>
<dbReference type="Pfam" id="PF08263">
    <property type="entry name" value="LRRNT_2"/>
    <property type="match status" value="1"/>
</dbReference>
<dbReference type="SUPFAM" id="SSF52058">
    <property type="entry name" value="L domain-like"/>
    <property type="match status" value="1"/>
</dbReference>
<feature type="binding site" evidence="11">
    <location>
        <position position="420"/>
    </location>
    <ligand>
        <name>ATP</name>
        <dbReference type="ChEBI" id="CHEBI:30616"/>
    </ligand>
</feature>
<dbReference type="InterPro" id="IPR032675">
    <property type="entry name" value="LRR_dom_sf"/>
</dbReference>
<dbReference type="AlphaFoldDB" id="A0AAV1CNC1"/>
<protein>
    <submittedName>
        <fullName evidence="16">OLC1v1033519C1</fullName>
    </submittedName>
</protein>
<sequence length="673" mass="73689">MSMARLHRPHPSSLHLCRSSLFITIFLLLFPSTTKTTGGVIMVTAAGDLNSDRQALLDFAATVPHPLPKKLNWNTNTSLCTTWAGVTCSSTNNATRVVALRLPAAGFYGSIPANTLGRLDALSSLSLRSNRLNGTLPPDILSLPSIRYLYFQNNNFSGDLPSNLSSQLNFLDLSFNSFTGNIPDTINNLTHLVGLNLQNNSFTGPVPDLLALSYLQQLNLSNNNLNGSIPHSLQHFPASSFQGNSLLCGRPLRQCPSPISPAPAPAPTPASALPFFKQSPPPSPATLQLPSPSPPTASFIHKGISKSKKLSTGSTAAIAAASCTMLFLLFLLCWMLCRTKKRGRDGKGKEFRSNGALKDENNDLVFLQADSTLQNCDLDYLLRASAQVLGKGTYGTTYKAILQDGTTLAVKRLKQVVAGKLVFEQHMENVGRVNHPNVVPLRAYHYSKDEKLLVYDYAPFGNLSTLLHGQPEFTPFVLVAGREFGRTLDWESRLKICLGAARGIAHIHLFAGGRLIHGNIKSSNILVNHNLIGCLSDFGITTLVGLYTMPSRRTGYQAPEVSELGKYTQKSDVYSFGIVLLEMLTGKPPIQYAEVLVVDLPRWVQSILREESTAAVFDSNLMKHPHHQNTEEEMEKMLHIALACVARLPETRPKMAQVLKMIQEMLQPDVIEN</sequence>
<keyword evidence="17" id="KW-1185">Reference proteome</keyword>
<keyword evidence="7 11" id="KW-0067">ATP-binding</keyword>
<evidence type="ECO:0000256" key="9">
    <source>
        <dbReference type="ARBA" id="ARBA00023136"/>
    </source>
</evidence>
<evidence type="ECO:0000256" key="4">
    <source>
        <dbReference type="ARBA" id="ARBA00022729"/>
    </source>
</evidence>
<dbReference type="PANTHER" id="PTHR48010:SF59">
    <property type="entry name" value="PROTEIN KINASE DOMAIN-CONTAINING PROTEIN"/>
    <property type="match status" value="1"/>
</dbReference>
<feature type="domain" description="Protein kinase" evidence="15">
    <location>
        <begin position="383"/>
        <end position="666"/>
    </location>
</feature>
<dbReference type="FunFam" id="3.80.10.10:FF:000400">
    <property type="entry name" value="Nuclear pore complex protein NUP107"/>
    <property type="match status" value="1"/>
</dbReference>
<evidence type="ECO:0000256" key="12">
    <source>
        <dbReference type="SAM" id="MobiDB-lite"/>
    </source>
</evidence>
<keyword evidence="3 13" id="KW-0812">Transmembrane</keyword>
<keyword evidence="6 11" id="KW-0547">Nucleotide-binding</keyword>
<evidence type="ECO:0000313" key="16">
    <source>
        <dbReference type="EMBL" id="CAI9097159.1"/>
    </source>
</evidence>
<keyword evidence="10" id="KW-0325">Glycoprotein</keyword>
<dbReference type="PROSITE" id="PS50011">
    <property type="entry name" value="PROTEIN_KINASE_DOM"/>
    <property type="match status" value="1"/>
</dbReference>
<gene>
    <name evidence="16" type="ORF">OLC1_LOCUS7727</name>
</gene>
<dbReference type="Proteomes" id="UP001161247">
    <property type="component" value="Chromosome 3"/>
</dbReference>
<keyword evidence="2" id="KW-0433">Leucine-rich repeat</keyword>
<comment type="subcellular location">
    <subcellularLocation>
        <location evidence="1">Membrane</location>
    </subcellularLocation>
</comment>
<dbReference type="GO" id="GO:0005524">
    <property type="term" value="F:ATP binding"/>
    <property type="evidence" value="ECO:0007669"/>
    <property type="project" value="UniProtKB-UniRule"/>
</dbReference>
<dbReference type="GO" id="GO:0016020">
    <property type="term" value="C:membrane"/>
    <property type="evidence" value="ECO:0007669"/>
    <property type="project" value="UniProtKB-SubCell"/>
</dbReference>
<evidence type="ECO:0000256" key="11">
    <source>
        <dbReference type="PROSITE-ProRule" id="PRU10141"/>
    </source>
</evidence>
<evidence type="ECO:0000256" key="13">
    <source>
        <dbReference type="SAM" id="Phobius"/>
    </source>
</evidence>
<evidence type="ECO:0000256" key="3">
    <source>
        <dbReference type="ARBA" id="ARBA00022692"/>
    </source>
</evidence>
<accession>A0AAV1CNC1</accession>
<keyword evidence="9 13" id="KW-0472">Membrane</keyword>
<proteinExistence type="predicted"/>
<feature type="chain" id="PRO_5043381928" evidence="14">
    <location>
        <begin position="37"/>
        <end position="673"/>
    </location>
</feature>
<dbReference type="Pfam" id="PF07714">
    <property type="entry name" value="PK_Tyr_Ser-Thr"/>
    <property type="match status" value="1"/>
</dbReference>
<keyword evidence="8 13" id="KW-1133">Transmembrane helix</keyword>
<evidence type="ECO:0000256" key="5">
    <source>
        <dbReference type="ARBA" id="ARBA00022737"/>
    </source>
</evidence>